<protein>
    <submittedName>
        <fullName evidence="2">Uncharacterized protein</fullName>
    </submittedName>
</protein>
<dbReference type="EMBL" id="CP028102">
    <property type="protein sequence ID" value="AVQ19236.1"/>
    <property type="molecule type" value="Genomic_DNA"/>
</dbReference>
<feature type="coiled-coil region" evidence="1">
    <location>
        <begin position="38"/>
        <end position="72"/>
    </location>
</feature>
<evidence type="ECO:0000256" key="1">
    <source>
        <dbReference type="SAM" id="Coils"/>
    </source>
</evidence>
<accession>A0ABM6TXS0</accession>
<evidence type="ECO:0000313" key="2">
    <source>
        <dbReference type="EMBL" id="AVQ19236.1"/>
    </source>
</evidence>
<dbReference type="Proteomes" id="UP000240258">
    <property type="component" value="Chromosome"/>
</dbReference>
<keyword evidence="1" id="KW-0175">Coiled coil</keyword>
<evidence type="ECO:0000313" key="3">
    <source>
        <dbReference type="Proteomes" id="UP000240258"/>
    </source>
</evidence>
<reference evidence="3" key="1">
    <citation type="journal article" date="2018" name="MSphere">
        <title>Fusobacterium Genomics Using MinION and Illumina Sequencing Enables Genome Completion and Correction.</title>
        <authorList>
            <person name="Todd S.M."/>
            <person name="Settlage R.E."/>
            <person name="Lahmers K.K."/>
            <person name="Slade D.J."/>
        </authorList>
    </citation>
    <scope>NUCLEOTIDE SEQUENCE [LARGE SCALE GENOMIC DNA]</scope>
    <source>
        <strain evidence="3">ATCC 9817</strain>
    </source>
</reference>
<name>A0ABM6TXS0_FUSMR</name>
<organism evidence="2 3">
    <name type="scientific">Fusobacterium mortiferum ATCC 9817</name>
    <dbReference type="NCBI Taxonomy" id="469616"/>
    <lineage>
        <taxon>Bacteria</taxon>
        <taxon>Fusobacteriati</taxon>
        <taxon>Fusobacteriota</taxon>
        <taxon>Fusobacteriia</taxon>
        <taxon>Fusobacteriales</taxon>
        <taxon>Fusobacteriaceae</taxon>
        <taxon>Fusobacterium</taxon>
    </lineage>
</organism>
<dbReference type="RefSeq" id="WP_005885613.1">
    <property type="nucleotide sequence ID" value="NZ_CP028102.1"/>
</dbReference>
<keyword evidence="3" id="KW-1185">Reference proteome</keyword>
<dbReference type="GeneID" id="62763680"/>
<proteinExistence type="predicted"/>
<gene>
    <name evidence="2" type="ORF">C4N19_09080</name>
</gene>
<sequence>MSKQAKKREINKYRVEIAKLHFIIAEQQFLNESWIDKYKEMRILLRQHREREHKLQREIEQLKAENYSLKHRGLFKRILGA</sequence>